<gene>
    <name evidence="1" type="ORF">BCR15_10040</name>
</gene>
<dbReference type="InterPro" id="IPR032580">
    <property type="entry name" value="SatD"/>
</dbReference>
<comment type="caution">
    <text evidence="1">The sequence shown here is derived from an EMBL/GenBank/DDBJ whole genome shotgun (WGS) entry which is preliminary data.</text>
</comment>
<organism evidence="1 2">
    <name type="scientific">Tessaracoccus lapidicaptus</name>
    <dbReference type="NCBI Taxonomy" id="1427523"/>
    <lineage>
        <taxon>Bacteria</taxon>
        <taxon>Bacillati</taxon>
        <taxon>Actinomycetota</taxon>
        <taxon>Actinomycetes</taxon>
        <taxon>Propionibacteriales</taxon>
        <taxon>Propionibacteriaceae</taxon>
        <taxon>Tessaracoccus</taxon>
    </lineage>
</organism>
<dbReference type="EMBL" id="MBQD01000026">
    <property type="protein sequence ID" value="OCL31486.1"/>
    <property type="molecule type" value="Genomic_DNA"/>
</dbReference>
<sequence length="209" mass="22166">MDVAPRVALLIDVVASRAADRSALHAAILAAADAANAAVPAVDPLYPTVGDELQGVYRSLGDALSAAFTLRLTLAPGWDVRCGLGGGEVIVVDAARRIQDGSAWWLAREAIDWVAERSTRPGYEAVRTAIRDERPAADPLADPTARLVDAHIARLRPAVVGTLRGLWEGLDNAAAAEREGISPSANSQRIRTNQLRPLVDTMRALGELP</sequence>
<accession>A0A1C0AHK1</accession>
<name>A0A1C0AHK1_9ACTN</name>
<dbReference type="Proteomes" id="UP000093501">
    <property type="component" value="Unassembled WGS sequence"/>
</dbReference>
<proteinExistence type="predicted"/>
<dbReference type="AlphaFoldDB" id="A0A1C0AHK1"/>
<dbReference type="Pfam" id="PF16264">
    <property type="entry name" value="SatD"/>
    <property type="match status" value="1"/>
</dbReference>
<dbReference type="RefSeq" id="WP_068752722.1">
    <property type="nucleotide sequence ID" value="NZ_MBQD01000026.1"/>
</dbReference>
<evidence type="ECO:0000313" key="2">
    <source>
        <dbReference type="Proteomes" id="UP000093501"/>
    </source>
</evidence>
<evidence type="ECO:0000313" key="1">
    <source>
        <dbReference type="EMBL" id="OCL31486.1"/>
    </source>
</evidence>
<reference evidence="2" key="1">
    <citation type="submission" date="2016-07" db="EMBL/GenBank/DDBJ databases">
        <authorList>
            <person name="Florea S."/>
            <person name="Webb J.S."/>
            <person name="Jaromczyk J."/>
            <person name="Schardl C.L."/>
        </authorList>
    </citation>
    <scope>NUCLEOTIDE SEQUENCE [LARGE SCALE GENOMIC DNA]</scope>
    <source>
        <strain evidence="2">IPBSL-7</strain>
    </source>
</reference>
<keyword evidence="2" id="KW-1185">Reference proteome</keyword>
<evidence type="ECO:0008006" key="3">
    <source>
        <dbReference type="Google" id="ProtNLM"/>
    </source>
</evidence>
<protein>
    <recommendedName>
        <fullName evidence="3">RNA polymerase subunit sigma-70</fullName>
    </recommendedName>
</protein>